<evidence type="ECO:0000313" key="1">
    <source>
        <dbReference type="EMBL" id="BBK04573.1"/>
    </source>
</evidence>
<gene>
    <name evidence="1" type="ORF">NU60_05210</name>
</gene>
<organism evidence="1">
    <name type="scientific">Acinetobacter baumannii</name>
    <dbReference type="NCBI Taxonomy" id="470"/>
    <lineage>
        <taxon>Bacteria</taxon>
        <taxon>Pseudomonadati</taxon>
        <taxon>Pseudomonadota</taxon>
        <taxon>Gammaproteobacteria</taxon>
        <taxon>Moraxellales</taxon>
        <taxon>Moraxellaceae</taxon>
        <taxon>Acinetobacter</taxon>
        <taxon>Acinetobacter calcoaceticus/baumannii complex</taxon>
    </lineage>
</organism>
<dbReference type="EMBL" id="AP019685">
    <property type="protein sequence ID" value="BBK04573.1"/>
    <property type="molecule type" value="Genomic_DNA"/>
</dbReference>
<dbReference type="AlphaFoldDB" id="A0A4P2WX15"/>
<reference evidence="1" key="1">
    <citation type="submission" date="2019-05" db="EMBL/GenBank/DDBJ databases">
        <title>Complete genome sequence of multidrug resistant Acinetonacter baumannii.</title>
        <authorList>
            <person name="Wachino J."/>
        </authorList>
    </citation>
    <scope>NUCLEOTIDE SEQUENCE</scope>
    <source>
        <strain evidence="1">NU-60</strain>
    </source>
</reference>
<sequence length="81" mass="9676">MKNIIEQLYLIIQIKKGYIELNNLQAEAQLPAHLKYVYRMANILIKSKNRHQMFPSLVLKTLFPVKVRLFNRIKQRHSTKV</sequence>
<proteinExistence type="predicted"/>
<protein>
    <submittedName>
        <fullName evidence="1">Uncharacterized protein</fullName>
    </submittedName>
</protein>
<name>A0A4P2WX15_ACIBA</name>
<accession>A0A4P2WX15</accession>
<dbReference type="RefSeq" id="WP_000789360.1">
    <property type="nucleotide sequence ID" value="NZ_CAJHHM010000012.1"/>
</dbReference>